<dbReference type="RefSeq" id="WP_136881697.1">
    <property type="nucleotide sequence ID" value="NZ_SWDX01000010.1"/>
</dbReference>
<name>A0A4U1G177_9SPHI</name>
<evidence type="ECO:0000313" key="1">
    <source>
        <dbReference type="EMBL" id="TKC57158.1"/>
    </source>
</evidence>
<proteinExistence type="predicted"/>
<comment type="caution">
    <text evidence="1">The sequence shown here is derived from an EMBL/GenBank/DDBJ whole genome shotgun (WGS) entry which is preliminary data.</text>
</comment>
<gene>
    <name evidence="1" type="ORF">FBD94_21240</name>
</gene>
<organism evidence="1 2">
    <name type="scientific">Pedobacter hiemivivus</name>
    <dbReference type="NCBI Taxonomy" id="2530454"/>
    <lineage>
        <taxon>Bacteria</taxon>
        <taxon>Pseudomonadati</taxon>
        <taxon>Bacteroidota</taxon>
        <taxon>Sphingobacteriia</taxon>
        <taxon>Sphingobacteriales</taxon>
        <taxon>Sphingobacteriaceae</taxon>
        <taxon>Pedobacter</taxon>
    </lineage>
</organism>
<dbReference type="EMBL" id="SWDX01000010">
    <property type="protein sequence ID" value="TKC57158.1"/>
    <property type="molecule type" value="Genomic_DNA"/>
</dbReference>
<dbReference type="AlphaFoldDB" id="A0A4U1G177"/>
<dbReference type="Proteomes" id="UP000309594">
    <property type="component" value="Unassembled WGS sequence"/>
</dbReference>
<reference evidence="1 2" key="1">
    <citation type="submission" date="2019-04" db="EMBL/GenBank/DDBJ databases">
        <title>Pedobacter sp. RP-1-16 sp. nov., isolated from Arctic soil.</title>
        <authorList>
            <person name="Dahal R.H."/>
            <person name="Kim D.-U."/>
        </authorList>
    </citation>
    <scope>NUCLEOTIDE SEQUENCE [LARGE SCALE GENOMIC DNA]</scope>
    <source>
        <strain evidence="1 2">RP-1-16</strain>
    </source>
</reference>
<accession>A0A4U1G177</accession>
<protein>
    <submittedName>
        <fullName evidence="1">Uncharacterized protein</fullName>
    </submittedName>
</protein>
<evidence type="ECO:0000313" key="2">
    <source>
        <dbReference type="Proteomes" id="UP000309594"/>
    </source>
</evidence>
<sequence>MTAIVGVINAQGIAIAADSAVTVSGSKGTKVYNKGNKLFTLSKYHPIGIAIYGSASFMGIPLETLIKMYRAKLGKKGFDKVEDYKLDFLKFLKTNLPHVSNDFKTNSFFSYCHTNYLALLELIEEGINVGKDAISKVPDTATHNTILDGIFKEISKNYEAEIASYTKSKTVAFNYDPFVKFYSVQLENICDELLKTIIKDFPDYVFSQDIRSSIKKLFFNVVNLDAIWEASTGLVFVGFGEKEIYPSSQLVTIGSVIMDTIRHQFDDPVQIIPGSKDSNILPYVQGDVTWTVLSGIDPAYKKEVHNSISEAFNTISDEIVKKILNTDDAKAMSDVIKATSKELIASLENYKFETITRPLLETLTNMGKEDMAELAESLVNITSLKRKFASLDSSEESVGGPVDVAVITKGDGFVWMKRKHYFDMEINKGFFEKYYN</sequence>